<dbReference type="Gene3D" id="3.40.630.30">
    <property type="match status" value="1"/>
</dbReference>
<name>A0AAN7C5G7_9PEZI</name>
<feature type="domain" description="N-acetyltransferase" evidence="1">
    <location>
        <begin position="5"/>
        <end position="176"/>
    </location>
</feature>
<dbReference type="PROSITE" id="PS51186">
    <property type="entry name" value="GNAT"/>
    <property type="match status" value="1"/>
</dbReference>
<dbReference type="InterPro" id="IPR000182">
    <property type="entry name" value="GNAT_dom"/>
</dbReference>
<dbReference type="EMBL" id="MU860279">
    <property type="protein sequence ID" value="KAK4235301.1"/>
    <property type="molecule type" value="Genomic_DNA"/>
</dbReference>
<evidence type="ECO:0000259" key="1">
    <source>
        <dbReference type="PROSITE" id="PS51186"/>
    </source>
</evidence>
<dbReference type="GO" id="GO:0016747">
    <property type="term" value="F:acyltransferase activity, transferring groups other than amino-acyl groups"/>
    <property type="evidence" value="ECO:0007669"/>
    <property type="project" value="InterPro"/>
</dbReference>
<sequence>MPRQPTIRPYSDDDTDAITAIYADAVLHTTATYEETPPSSADMHQRLSALRDAGFPCFVAEAEDESKKNQRVIAGYAYAGPFRPRPAYRFTVEHSVYVAPGQRERGVGRLLMEALIGACERLGFRQMVGVVGEPQANRASMALHERMGFREAGRLEGSGYKFGRWLDTAFMQRAIGGGAERSPDGEAMPGGSR</sequence>
<keyword evidence="3" id="KW-1185">Reference proteome</keyword>
<dbReference type="PANTHER" id="PTHR43072">
    <property type="entry name" value="N-ACETYLTRANSFERASE"/>
    <property type="match status" value="1"/>
</dbReference>
<dbReference type="AlphaFoldDB" id="A0AAN7C5G7"/>
<accession>A0AAN7C5G7</accession>
<dbReference type="SUPFAM" id="SSF55729">
    <property type="entry name" value="Acyl-CoA N-acyltransferases (Nat)"/>
    <property type="match status" value="1"/>
</dbReference>
<reference evidence="2" key="2">
    <citation type="submission" date="2023-05" db="EMBL/GenBank/DDBJ databases">
        <authorList>
            <consortium name="Lawrence Berkeley National Laboratory"/>
            <person name="Steindorff A."/>
            <person name="Hensen N."/>
            <person name="Bonometti L."/>
            <person name="Westerberg I."/>
            <person name="Brannstrom I.O."/>
            <person name="Guillou S."/>
            <person name="Cros-Aarteil S."/>
            <person name="Calhoun S."/>
            <person name="Haridas S."/>
            <person name="Kuo A."/>
            <person name="Mondo S."/>
            <person name="Pangilinan J."/>
            <person name="Riley R."/>
            <person name="Labutti K."/>
            <person name="Andreopoulos B."/>
            <person name="Lipzen A."/>
            <person name="Chen C."/>
            <person name="Yanf M."/>
            <person name="Daum C."/>
            <person name="Ng V."/>
            <person name="Clum A."/>
            <person name="Ohm R."/>
            <person name="Martin F."/>
            <person name="Silar P."/>
            <person name="Natvig D."/>
            <person name="Lalanne C."/>
            <person name="Gautier V."/>
            <person name="Ament-Velasquez S.L."/>
            <person name="Kruys A."/>
            <person name="Hutchinson M.I."/>
            <person name="Powell A.J."/>
            <person name="Barry K."/>
            <person name="Miller A.N."/>
            <person name="Grigoriev I.V."/>
            <person name="Debuchy R."/>
            <person name="Gladieux P."/>
            <person name="Thoren M.H."/>
            <person name="Johannesson H."/>
        </authorList>
    </citation>
    <scope>NUCLEOTIDE SEQUENCE</scope>
    <source>
        <strain evidence="2">CBS 532.94</strain>
    </source>
</reference>
<dbReference type="InterPro" id="IPR016181">
    <property type="entry name" value="Acyl_CoA_acyltransferase"/>
</dbReference>
<organism evidence="2 3">
    <name type="scientific">Achaetomium macrosporum</name>
    <dbReference type="NCBI Taxonomy" id="79813"/>
    <lineage>
        <taxon>Eukaryota</taxon>
        <taxon>Fungi</taxon>
        <taxon>Dikarya</taxon>
        <taxon>Ascomycota</taxon>
        <taxon>Pezizomycotina</taxon>
        <taxon>Sordariomycetes</taxon>
        <taxon>Sordariomycetidae</taxon>
        <taxon>Sordariales</taxon>
        <taxon>Chaetomiaceae</taxon>
        <taxon>Achaetomium</taxon>
    </lineage>
</organism>
<dbReference type="CDD" id="cd04301">
    <property type="entry name" value="NAT_SF"/>
    <property type="match status" value="1"/>
</dbReference>
<gene>
    <name evidence="2" type="ORF">C8A03DRAFT_17942</name>
</gene>
<proteinExistence type="predicted"/>
<reference evidence="2" key="1">
    <citation type="journal article" date="2023" name="Mol. Phylogenet. Evol.">
        <title>Genome-scale phylogeny and comparative genomics of the fungal order Sordariales.</title>
        <authorList>
            <person name="Hensen N."/>
            <person name="Bonometti L."/>
            <person name="Westerberg I."/>
            <person name="Brannstrom I.O."/>
            <person name="Guillou S."/>
            <person name="Cros-Aarteil S."/>
            <person name="Calhoun S."/>
            <person name="Haridas S."/>
            <person name="Kuo A."/>
            <person name="Mondo S."/>
            <person name="Pangilinan J."/>
            <person name="Riley R."/>
            <person name="LaButti K."/>
            <person name="Andreopoulos B."/>
            <person name="Lipzen A."/>
            <person name="Chen C."/>
            <person name="Yan M."/>
            <person name="Daum C."/>
            <person name="Ng V."/>
            <person name="Clum A."/>
            <person name="Steindorff A."/>
            <person name="Ohm R.A."/>
            <person name="Martin F."/>
            <person name="Silar P."/>
            <person name="Natvig D.O."/>
            <person name="Lalanne C."/>
            <person name="Gautier V."/>
            <person name="Ament-Velasquez S.L."/>
            <person name="Kruys A."/>
            <person name="Hutchinson M.I."/>
            <person name="Powell A.J."/>
            <person name="Barry K."/>
            <person name="Miller A.N."/>
            <person name="Grigoriev I.V."/>
            <person name="Debuchy R."/>
            <person name="Gladieux P."/>
            <person name="Hiltunen Thoren M."/>
            <person name="Johannesson H."/>
        </authorList>
    </citation>
    <scope>NUCLEOTIDE SEQUENCE</scope>
    <source>
        <strain evidence="2">CBS 532.94</strain>
    </source>
</reference>
<comment type="caution">
    <text evidence="2">The sequence shown here is derived from an EMBL/GenBank/DDBJ whole genome shotgun (WGS) entry which is preliminary data.</text>
</comment>
<evidence type="ECO:0000313" key="3">
    <source>
        <dbReference type="Proteomes" id="UP001303760"/>
    </source>
</evidence>
<dbReference type="Proteomes" id="UP001303760">
    <property type="component" value="Unassembled WGS sequence"/>
</dbReference>
<protein>
    <submittedName>
        <fullName evidence="2">Acyl-CoA N-acyltransferase</fullName>
    </submittedName>
</protein>
<dbReference type="Pfam" id="PF00583">
    <property type="entry name" value="Acetyltransf_1"/>
    <property type="match status" value="1"/>
</dbReference>
<evidence type="ECO:0000313" key="2">
    <source>
        <dbReference type="EMBL" id="KAK4235301.1"/>
    </source>
</evidence>
<dbReference type="PANTHER" id="PTHR43072:SF8">
    <property type="entry name" value="ACYLTRANSFERASE FABY-RELATED"/>
    <property type="match status" value="1"/>
</dbReference>